<dbReference type="Proteomes" id="UP000807159">
    <property type="component" value="Chromosome 11"/>
</dbReference>
<organism evidence="2 3">
    <name type="scientific">Populus deltoides</name>
    <name type="common">Eastern poplar</name>
    <name type="synonym">Eastern cottonwood</name>
    <dbReference type="NCBI Taxonomy" id="3696"/>
    <lineage>
        <taxon>Eukaryota</taxon>
        <taxon>Viridiplantae</taxon>
        <taxon>Streptophyta</taxon>
        <taxon>Embryophyta</taxon>
        <taxon>Tracheophyta</taxon>
        <taxon>Spermatophyta</taxon>
        <taxon>Magnoliopsida</taxon>
        <taxon>eudicotyledons</taxon>
        <taxon>Gunneridae</taxon>
        <taxon>Pentapetalae</taxon>
        <taxon>rosids</taxon>
        <taxon>fabids</taxon>
        <taxon>Malpighiales</taxon>
        <taxon>Salicaceae</taxon>
        <taxon>Saliceae</taxon>
        <taxon>Populus</taxon>
    </lineage>
</organism>
<proteinExistence type="predicted"/>
<evidence type="ECO:0000256" key="1">
    <source>
        <dbReference type="SAM" id="MobiDB-lite"/>
    </source>
</evidence>
<sequence>MRAQLKHKKEPLNPEFPGENQQETLHLTLIMALVLGSGFMRKTMQLFPYFNYYYQKAAVPITRQAAENVRQISEGSGPKIHGSHGHAKRTEVGVGEEATAPVGFNAAEEN</sequence>
<evidence type="ECO:0000313" key="3">
    <source>
        <dbReference type="Proteomes" id="UP000807159"/>
    </source>
</evidence>
<evidence type="ECO:0000313" key="2">
    <source>
        <dbReference type="EMBL" id="KAH8494253.1"/>
    </source>
</evidence>
<name>A0A8T2XPA0_POPDE</name>
<comment type="caution">
    <text evidence="2">The sequence shown here is derived from an EMBL/GenBank/DDBJ whole genome shotgun (WGS) entry which is preliminary data.</text>
</comment>
<gene>
    <name evidence="2" type="ORF">H0E87_020860</name>
</gene>
<feature type="region of interest" description="Disordered" evidence="1">
    <location>
        <begin position="74"/>
        <end position="110"/>
    </location>
</feature>
<accession>A0A8T2XPA0</accession>
<dbReference type="EMBL" id="JACEGQ020000011">
    <property type="protein sequence ID" value="KAH8494253.1"/>
    <property type="molecule type" value="Genomic_DNA"/>
</dbReference>
<reference evidence="2" key="1">
    <citation type="journal article" date="2021" name="J. Hered.">
        <title>Genome Assembly of Salicaceae Populus deltoides (Eastern Cottonwood) I-69 Based on Nanopore Sequencing and Hi-C Technologies.</title>
        <authorList>
            <person name="Bai S."/>
            <person name="Wu H."/>
            <person name="Zhang J."/>
            <person name="Pan Z."/>
            <person name="Zhao W."/>
            <person name="Li Z."/>
            <person name="Tong C."/>
        </authorList>
    </citation>
    <scope>NUCLEOTIDE SEQUENCE</scope>
    <source>
        <tissue evidence="2">Leaf</tissue>
    </source>
</reference>
<keyword evidence="3" id="KW-1185">Reference proteome</keyword>
<protein>
    <submittedName>
        <fullName evidence="2">Uncharacterized protein</fullName>
    </submittedName>
</protein>
<dbReference type="AlphaFoldDB" id="A0A8T2XPA0"/>